<dbReference type="InterPro" id="IPR011035">
    <property type="entry name" value="Ribosomal_bL25/Gln-tRNA_synth"/>
</dbReference>
<evidence type="ECO:0000256" key="4">
    <source>
        <dbReference type="ARBA" id="ARBA00023274"/>
    </source>
</evidence>
<dbReference type="Pfam" id="PF01386">
    <property type="entry name" value="Ribosomal_L25p"/>
    <property type="match status" value="1"/>
</dbReference>
<dbReference type="Pfam" id="PF14693">
    <property type="entry name" value="Ribosomal_TL5_C"/>
    <property type="match status" value="1"/>
</dbReference>
<dbReference type="InterPro" id="IPR037121">
    <property type="entry name" value="Ribosomal_bL25_C"/>
</dbReference>
<evidence type="ECO:0000256" key="3">
    <source>
        <dbReference type="ARBA" id="ARBA00022980"/>
    </source>
</evidence>
<keyword evidence="4 5" id="KW-0687">Ribonucleoprotein</keyword>
<accession>A0A7C3ZZD2</accession>
<evidence type="ECO:0000259" key="7">
    <source>
        <dbReference type="Pfam" id="PF14693"/>
    </source>
</evidence>
<dbReference type="NCBIfam" id="NF004139">
    <property type="entry name" value="PRK05618.4-2"/>
    <property type="match status" value="1"/>
</dbReference>
<dbReference type="SUPFAM" id="SSF50715">
    <property type="entry name" value="Ribosomal protein L25-like"/>
    <property type="match status" value="1"/>
</dbReference>
<dbReference type="GO" id="GO:0006412">
    <property type="term" value="P:translation"/>
    <property type="evidence" value="ECO:0007669"/>
    <property type="project" value="UniProtKB-UniRule"/>
</dbReference>
<protein>
    <recommendedName>
        <fullName evidence="5">Large ribosomal subunit protein bL25</fullName>
    </recommendedName>
    <alternativeName>
        <fullName evidence="5">General stress protein CTC</fullName>
    </alternativeName>
</protein>
<dbReference type="EMBL" id="DSPX01000185">
    <property type="protein sequence ID" value="HGG02467.1"/>
    <property type="molecule type" value="Genomic_DNA"/>
</dbReference>
<dbReference type="NCBIfam" id="NF004612">
    <property type="entry name" value="PRK05943.1"/>
    <property type="match status" value="1"/>
</dbReference>
<dbReference type="InterPro" id="IPR020930">
    <property type="entry name" value="Ribosomal_uL5_bac-type"/>
</dbReference>
<name>A0A7C3ZZD2_9CYAN</name>
<evidence type="ECO:0000259" key="6">
    <source>
        <dbReference type="Pfam" id="PF01386"/>
    </source>
</evidence>
<evidence type="ECO:0000256" key="2">
    <source>
        <dbReference type="ARBA" id="ARBA00022884"/>
    </source>
</evidence>
<reference evidence="8" key="1">
    <citation type="journal article" date="2020" name="mSystems">
        <title>Genome- and Community-Level Interaction Insights into Carbon Utilization and Element Cycling Functions of Hydrothermarchaeota in Hydrothermal Sediment.</title>
        <authorList>
            <person name="Zhou Z."/>
            <person name="Liu Y."/>
            <person name="Xu W."/>
            <person name="Pan J."/>
            <person name="Luo Z.H."/>
            <person name="Li M."/>
        </authorList>
    </citation>
    <scope>NUCLEOTIDE SEQUENCE [LARGE SCALE GENOMIC DNA]</scope>
    <source>
        <strain evidence="8">SpSt-374</strain>
    </source>
</reference>
<keyword evidence="3 5" id="KW-0689">Ribosomal protein</keyword>
<keyword evidence="1 5" id="KW-0699">rRNA-binding</keyword>
<dbReference type="InterPro" id="IPR020057">
    <property type="entry name" value="Ribosomal_bL25_b-dom"/>
</dbReference>
<dbReference type="HAMAP" id="MF_01334">
    <property type="entry name" value="Ribosomal_bL25_CTC"/>
    <property type="match status" value="1"/>
</dbReference>
<feature type="domain" description="Large ribosomal subunit protein bL25 L25" evidence="6">
    <location>
        <begin position="5"/>
        <end position="93"/>
    </location>
</feature>
<dbReference type="Gene3D" id="2.170.120.20">
    <property type="entry name" value="Ribosomal protein L25, beta domain"/>
    <property type="match status" value="1"/>
</dbReference>
<dbReference type="InterPro" id="IPR020056">
    <property type="entry name" value="Rbsml_bL25/Gln-tRNA_synth_N"/>
</dbReference>
<dbReference type="PANTHER" id="PTHR33284">
    <property type="entry name" value="RIBOSOMAL PROTEIN L25/GLN-TRNA SYNTHETASE, ANTI-CODON-BINDING DOMAIN-CONTAINING PROTEIN"/>
    <property type="match status" value="1"/>
</dbReference>
<dbReference type="GO" id="GO:0022625">
    <property type="term" value="C:cytosolic large ribosomal subunit"/>
    <property type="evidence" value="ECO:0007669"/>
    <property type="project" value="TreeGrafter"/>
</dbReference>
<keyword evidence="2 5" id="KW-0694">RNA-binding</keyword>
<evidence type="ECO:0000256" key="5">
    <source>
        <dbReference type="HAMAP-Rule" id="MF_01334"/>
    </source>
</evidence>
<evidence type="ECO:0000256" key="1">
    <source>
        <dbReference type="ARBA" id="ARBA00022730"/>
    </source>
</evidence>
<gene>
    <name evidence="5" type="primary">rplY</name>
    <name evidence="5" type="synonym">ctc</name>
    <name evidence="8" type="ORF">ENR15_17930</name>
</gene>
<dbReference type="InterPro" id="IPR001021">
    <property type="entry name" value="Ribosomal_bL25_long"/>
</dbReference>
<comment type="subunit">
    <text evidence="5">Part of the 50S ribosomal subunit; part of the 5S rRNA/L5/L18/L25 subcomplex. Contacts the 5S rRNA. Binds to the 5S rRNA independently of L5 and L18.</text>
</comment>
<organism evidence="8">
    <name type="scientific">Planktothricoides sp. SpSt-374</name>
    <dbReference type="NCBI Taxonomy" id="2282167"/>
    <lineage>
        <taxon>Bacteria</taxon>
        <taxon>Bacillati</taxon>
        <taxon>Cyanobacteriota</taxon>
        <taxon>Cyanophyceae</taxon>
        <taxon>Oscillatoriophycideae</taxon>
        <taxon>Oscillatoriales</taxon>
        <taxon>Oscillatoriaceae</taxon>
        <taxon>Planktothricoides</taxon>
    </lineage>
</organism>
<dbReference type="GO" id="GO:0003735">
    <property type="term" value="F:structural constituent of ribosome"/>
    <property type="evidence" value="ECO:0007669"/>
    <property type="project" value="InterPro"/>
</dbReference>
<dbReference type="Gene3D" id="2.40.240.10">
    <property type="entry name" value="Ribosomal Protein L25, Chain P"/>
    <property type="match status" value="1"/>
</dbReference>
<dbReference type="PANTHER" id="PTHR33284:SF1">
    <property type="entry name" value="RIBOSOMAL PROTEIN L25_GLN-TRNA SYNTHETASE, ANTI-CODON-BINDING DOMAIN-CONTAINING PROTEIN"/>
    <property type="match status" value="1"/>
</dbReference>
<comment type="caution">
    <text evidence="8">The sequence shown here is derived from an EMBL/GenBank/DDBJ whole genome shotgun (WGS) entry which is preliminary data.</text>
</comment>
<dbReference type="AlphaFoldDB" id="A0A7C3ZZD2"/>
<feature type="domain" description="Large ribosomal subunit protein bL25 beta" evidence="7">
    <location>
        <begin position="102"/>
        <end position="185"/>
    </location>
</feature>
<evidence type="ECO:0000313" key="8">
    <source>
        <dbReference type="EMBL" id="HGG02467.1"/>
    </source>
</evidence>
<dbReference type="CDD" id="cd00495">
    <property type="entry name" value="Ribosomal_L25_TL5_CTC"/>
    <property type="match status" value="1"/>
</dbReference>
<dbReference type="GO" id="GO:0008097">
    <property type="term" value="F:5S rRNA binding"/>
    <property type="evidence" value="ECO:0007669"/>
    <property type="project" value="InterPro"/>
</dbReference>
<sequence length="199" mass="21314">MEITIECQKRPEGSKPNSMRRNGLIPAVLYGHQGAESLSLAITAKNAEKLLKEASLNNTLIDLNIPDLSWRGKTLLREVQTHAWKDELYHLSFFAVSAQASVDVEVAIHYTGTPAGVKLGGGLLDPVMTEITLRCKPDSIPEAIEVNVSELQIGDALHVGELTLPEGVSALSEPKQVVVSVLPPQKDDAGEEAATTAAS</sequence>
<dbReference type="NCBIfam" id="TIGR00731">
    <property type="entry name" value="bL25_bact_ctc"/>
    <property type="match status" value="1"/>
</dbReference>
<dbReference type="InterPro" id="IPR029751">
    <property type="entry name" value="Ribosomal_L25_dom"/>
</dbReference>
<comment type="similarity">
    <text evidence="5">Belongs to the bacterial ribosomal protein bL25 family. CTC subfamily.</text>
</comment>
<comment type="function">
    <text evidence="5">This is one of the proteins that binds to the 5S RNA in the ribosome where it forms part of the central protuberance.</text>
</comment>
<proteinExistence type="inferred from homology"/>